<dbReference type="InterPro" id="IPR055342">
    <property type="entry name" value="MreC_beta-barrel_core"/>
</dbReference>
<keyword evidence="9" id="KW-1185">Reference proteome</keyword>
<evidence type="ECO:0000256" key="6">
    <source>
        <dbReference type="SAM" id="MobiDB-lite"/>
    </source>
</evidence>
<dbReference type="Gene3D" id="2.40.10.340">
    <property type="entry name" value="Rod shape-determining protein MreC, domain 1"/>
    <property type="match status" value="1"/>
</dbReference>
<organism evidence="8 9">
    <name type="scientific">Serpentinimonas raichei</name>
    <dbReference type="NCBI Taxonomy" id="1458425"/>
    <lineage>
        <taxon>Bacteria</taxon>
        <taxon>Pseudomonadati</taxon>
        <taxon>Pseudomonadota</taxon>
        <taxon>Betaproteobacteria</taxon>
        <taxon>Burkholderiales</taxon>
        <taxon>Comamonadaceae</taxon>
        <taxon>Serpentinimonas</taxon>
    </lineage>
</organism>
<dbReference type="InterPro" id="IPR042175">
    <property type="entry name" value="Cell/Rod_MreC_2"/>
</dbReference>
<dbReference type="PANTHER" id="PTHR34138:SF1">
    <property type="entry name" value="CELL SHAPE-DETERMINING PROTEIN MREC"/>
    <property type="match status" value="1"/>
</dbReference>
<dbReference type="PIRSF" id="PIRSF038471">
    <property type="entry name" value="MreC"/>
    <property type="match status" value="1"/>
</dbReference>
<dbReference type="HOGENOM" id="CLU_042663_2_0_4"/>
<dbReference type="GO" id="GO:0008360">
    <property type="term" value="P:regulation of cell shape"/>
    <property type="evidence" value="ECO:0007669"/>
    <property type="project" value="UniProtKB-KW"/>
</dbReference>
<evidence type="ECO:0000259" key="7">
    <source>
        <dbReference type="Pfam" id="PF04085"/>
    </source>
</evidence>
<accession>A0A060NHY2</accession>
<dbReference type="RefSeq" id="WP_045532190.1">
    <property type="nucleotide sequence ID" value="NZ_AP014568.1"/>
</dbReference>
<gene>
    <name evidence="8" type="ORF">SRAA_1762</name>
</gene>
<dbReference type="STRING" id="1458425.SRAA_1762"/>
<feature type="compositionally biased region" description="Low complexity" evidence="6">
    <location>
        <begin position="293"/>
        <end position="311"/>
    </location>
</feature>
<protein>
    <recommendedName>
        <fullName evidence="2 5">Cell shape-determining protein MreC</fullName>
    </recommendedName>
    <alternativeName>
        <fullName evidence="4 5">Cell shape protein MreC</fullName>
    </alternativeName>
</protein>
<dbReference type="EMBL" id="AP014568">
    <property type="protein sequence ID" value="BAO81616.1"/>
    <property type="molecule type" value="Genomic_DNA"/>
</dbReference>
<dbReference type="OrthoDB" id="9808025at2"/>
<dbReference type="Pfam" id="PF04085">
    <property type="entry name" value="MreC"/>
    <property type="match status" value="1"/>
</dbReference>
<evidence type="ECO:0000256" key="4">
    <source>
        <dbReference type="ARBA" id="ARBA00032089"/>
    </source>
</evidence>
<reference evidence="8 9" key="1">
    <citation type="journal article" date="2014" name="Nat. Commun.">
        <title>Physiological and genomic features of highly alkaliphilic hydrogen-utilizing Betaproteobacteria from a continental serpentinizing site.</title>
        <authorList>
            <person name="Suzuki S."/>
            <person name="Kuenen J.G."/>
            <person name="Schipper K."/>
            <person name="van der Velde S."/>
            <person name="Ishii S."/>
            <person name="Wu A."/>
            <person name="Sorokin D.Y."/>
            <person name="Tenney A."/>
            <person name="Meng X.Y."/>
            <person name="Morrill P.L."/>
            <person name="Kamagata Y."/>
            <person name="Muyzer G."/>
            <person name="Nealson K.H."/>
        </authorList>
    </citation>
    <scope>NUCLEOTIDE SEQUENCE [LARGE SCALE GENOMIC DNA]</scope>
    <source>
        <strain evidence="8 9">A1</strain>
    </source>
</reference>
<comment type="similarity">
    <text evidence="1 5">Belongs to the MreC family.</text>
</comment>
<evidence type="ECO:0000313" key="9">
    <source>
        <dbReference type="Proteomes" id="UP000067461"/>
    </source>
</evidence>
<evidence type="ECO:0000256" key="2">
    <source>
        <dbReference type="ARBA" id="ARBA00013855"/>
    </source>
</evidence>
<dbReference type="NCBIfam" id="TIGR00219">
    <property type="entry name" value="mreC"/>
    <property type="match status" value="1"/>
</dbReference>
<dbReference type="GO" id="GO:0005886">
    <property type="term" value="C:plasma membrane"/>
    <property type="evidence" value="ECO:0007669"/>
    <property type="project" value="TreeGrafter"/>
</dbReference>
<name>A0A060NHY2_9BURK</name>
<comment type="function">
    <text evidence="5">Involved in formation and maintenance of cell shape.</text>
</comment>
<proteinExistence type="inferred from homology"/>
<keyword evidence="3 5" id="KW-0133">Cell shape</keyword>
<dbReference type="KEGG" id="cbaa:SRAA_1762"/>
<evidence type="ECO:0000256" key="1">
    <source>
        <dbReference type="ARBA" id="ARBA00009369"/>
    </source>
</evidence>
<feature type="domain" description="Rod shape-determining protein MreC beta-barrel core" evidence="7">
    <location>
        <begin position="136"/>
        <end position="282"/>
    </location>
</feature>
<dbReference type="PANTHER" id="PTHR34138">
    <property type="entry name" value="CELL SHAPE-DETERMINING PROTEIN MREC"/>
    <property type="match status" value="1"/>
</dbReference>
<dbReference type="Gene3D" id="2.40.10.350">
    <property type="entry name" value="Rod shape-determining protein MreC, domain 2"/>
    <property type="match status" value="1"/>
</dbReference>
<dbReference type="Proteomes" id="UP000067461">
    <property type="component" value="Chromosome"/>
</dbReference>
<evidence type="ECO:0000256" key="3">
    <source>
        <dbReference type="ARBA" id="ARBA00022960"/>
    </source>
</evidence>
<evidence type="ECO:0000256" key="5">
    <source>
        <dbReference type="PIRNR" id="PIRNR038471"/>
    </source>
</evidence>
<dbReference type="InterPro" id="IPR007221">
    <property type="entry name" value="MreC"/>
</dbReference>
<dbReference type="AlphaFoldDB" id="A0A060NHY2"/>
<dbReference type="InterPro" id="IPR042177">
    <property type="entry name" value="Cell/Rod_1"/>
</dbReference>
<sequence length="311" mass="32869">MPLGTLDQAPPPFFKQGPSALSKLLVLGALALLLMVLDARLQWATPVRQTLAVTLSPLQWLALQPLHAARWSGQYLGSLQAAQAEAALARAELVRQAERAAIVEHLAHENRELRALLGMRDRLPTVARGAQILHELADPYTQGVVIDLGQQDGVRPGSAVVDGFGVLGQVTRVRWATSEVRLLGDPQQAMAVVNTRTGQRSLAFGVPVARHADARIELRFEPADTQAMVGDVLTTSGIDGVYPAGLPVAEIDSVTASGADGFARVQARPLARVQHVLHVLVIDPVGLPPASPPAAATAPSAAQTSPERPAP</sequence>
<feature type="region of interest" description="Disordered" evidence="6">
    <location>
        <begin position="288"/>
        <end position="311"/>
    </location>
</feature>
<evidence type="ECO:0000313" key="8">
    <source>
        <dbReference type="EMBL" id="BAO81616.1"/>
    </source>
</evidence>